<keyword evidence="2" id="KW-0808">Transferase</keyword>
<keyword evidence="5" id="KW-1185">Reference proteome</keyword>
<feature type="domain" description="Glycosyltransferase subfamily 4-like N-terminal" evidence="3">
    <location>
        <begin position="27"/>
        <end position="210"/>
    </location>
</feature>
<dbReference type="Gene3D" id="3.40.50.2000">
    <property type="entry name" value="Glycogen Phosphorylase B"/>
    <property type="match status" value="2"/>
</dbReference>
<evidence type="ECO:0000256" key="2">
    <source>
        <dbReference type="ARBA" id="ARBA00022679"/>
    </source>
</evidence>
<evidence type="ECO:0000259" key="3">
    <source>
        <dbReference type="Pfam" id="PF13579"/>
    </source>
</evidence>
<protein>
    <submittedName>
        <fullName evidence="4">Glycosyltransferase family 4 protein</fullName>
    </submittedName>
</protein>
<comment type="caution">
    <text evidence="4">The sequence shown here is derived from an EMBL/GenBank/DDBJ whole genome shotgun (WGS) entry which is preliminary data.</text>
</comment>
<keyword evidence="1" id="KW-0328">Glycosyltransferase</keyword>
<name>A0ABU2FGF9_9EURY</name>
<dbReference type="PANTHER" id="PTHR12526">
    <property type="entry name" value="GLYCOSYLTRANSFERASE"/>
    <property type="match status" value="1"/>
</dbReference>
<dbReference type="CDD" id="cd03794">
    <property type="entry name" value="GT4_WbuB-like"/>
    <property type="match status" value="1"/>
</dbReference>
<reference evidence="4 5" key="1">
    <citation type="submission" date="2022-06" db="EMBL/GenBank/DDBJ databases">
        <title>Haloarcula sp. a new haloarchaeum isolate from saline soil.</title>
        <authorList>
            <person name="Strakova D."/>
            <person name="Galisteo C."/>
            <person name="Sanchez-Porro C."/>
            <person name="Ventosa A."/>
        </authorList>
    </citation>
    <scope>NUCLEOTIDE SEQUENCE [LARGE SCALE GENOMIC DNA]</scope>
    <source>
        <strain evidence="4 5">S1CR25-12</strain>
    </source>
</reference>
<dbReference type="SUPFAM" id="SSF53756">
    <property type="entry name" value="UDP-Glycosyltransferase/glycogen phosphorylase"/>
    <property type="match status" value="1"/>
</dbReference>
<dbReference type="RefSeq" id="WP_310921166.1">
    <property type="nucleotide sequence ID" value="NZ_JAMQON010000006.1"/>
</dbReference>
<accession>A0ABU2FGF9</accession>
<dbReference type="PANTHER" id="PTHR12526:SF510">
    <property type="entry name" value="D-INOSITOL 3-PHOSPHATE GLYCOSYLTRANSFERASE"/>
    <property type="match status" value="1"/>
</dbReference>
<dbReference type="Proteomes" id="UP001259659">
    <property type="component" value="Unassembled WGS sequence"/>
</dbReference>
<dbReference type="Pfam" id="PF13579">
    <property type="entry name" value="Glyco_trans_4_4"/>
    <property type="match status" value="1"/>
</dbReference>
<sequence length="420" mass="46490">MTHDGTETPDECTAGFVVQNNFPVDREVRTRRIAKTLDDSRDSVVVFARNTAEDPDRGEIADERRTRREQLSYAIVRRFSWLASTPVSGLVLAPVPVNPVWTLWLLLEFYRYDIDVAISGDLMAGVPTAVAAKLLGRPMVIDVRENYVALAKTLPTDSLFDRVAQDERTVRALERVTLWLADEVWVVVEERREQLVEAGVPASKVTVVSNTPELPATESPERDADDASDEFGWPGLTLVYLGFINEYRGLDLLLDAVAAMDANGEADVHLAIAGEGPHRAQLETRCERLGIEDHVTFVGWVEPSQAPAFLAAGDVGVIPHVVTPLTTYTVPNKLFDYMRAGLPVLATDMDPVRRIVTEEECGVILPRDPSDSEVVAAIRELEASGPADLGDNGRQAVSRRYNWDHDAQRVRATVSELRPE</sequence>
<dbReference type="InterPro" id="IPR028098">
    <property type="entry name" value="Glyco_trans_4-like_N"/>
</dbReference>
<evidence type="ECO:0000313" key="4">
    <source>
        <dbReference type="EMBL" id="MDS0261343.1"/>
    </source>
</evidence>
<dbReference type="Pfam" id="PF13692">
    <property type="entry name" value="Glyco_trans_1_4"/>
    <property type="match status" value="1"/>
</dbReference>
<proteinExistence type="predicted"/>
<evidence type="ECO:0000313" key="5">
    <source>
        <dbReference type="Proteomes" id="UP001259659"/>
    </source>
</evidence>
<gene>
    <name evidence="4" type="ORF">NDI56_18235</name>
</gene>
<evidence type="ECO:0000256" key="1">
    <source>
        <dbReference type="ARBA" id="ARBA00022676"/>
    </source>
</evidence>
<organism evidence="4 5">
    <name type="scientific">Haloarcula saliterrae</name>
    <dbReference type="NCBI Taxonomy" id="2950534"/>
    <lineage>
        <taxon>Archaea</taxon>
        <taxon>Methanobacteriati</taxon>
        <taxon>Methanobacteriota</taxon>
        <taxon>Stenosarchaea group</taxon>
        <taxon>Halobacteria</taxon>
        <taxon>Halobacteriales</taxon>
        <taxon>Haloarculaceae</taxon>
        <taxon>Haloarcula</taxon>
    </lineage>
</organism>
<dbReference type="EMBL" id="JAMQON010000006">
    <property type="protein sequence ID" value="MDS0261343.1"/>
    <property type="molecule type" value="Genomic_DNA"/>
</dbReference>